<reference evidence="3 4" key="1">
    <citation type="submission" date="2018-01" db="EMBL/GenBank/DDBJ databases">
        <title>Comparison of the Chinese Bamboo Partridge and Red Junglefowl genome sequences highlights the importance of demography in genome evolution.</title>
        <authorList>
            <person name="Tiley G.P."/>
            <person name="Kimball R.T."/>
            <person name="Braun E.L."/>
            <person name="Burleigh J.G."/>
        </authorList>
    </citation>
    <scope>NUCLEOTIDE SEQUENCE [LARGE SCALE GENOMIC DNA]</scope>
    <source>
        <strain evidence="3">RTK389</strain>
        <tissue evidence="3">Blood</tissue>
    </source>
</reference>
<gene>
    <name evidence="3" type="ORF">CIB84_008975</name>
</gene>
<name>A0A2P4ST38_BAMTH</name>
<keyword evidence="1" id="KW-0695">RNA-directed DNA polymerase</keyword>
<keyword evidence="4" id="KW-1185">Reference proteome</keyword>
<keyword evidence="1" id="KW-0548">Nucleotidyltransferase</keyword>
<accession>A0A2P4ST38</accession>
<keyword evidence="1" id="KW-0808">Transferase</keyword>
<dbReference type="EC" id="2.7.7.49" evidence="1"/>
<dbReference type="InterPro" id="IPR000477">
    <property type="entry name" value="RT_dom"/>
</dbReference>
<comment type="subcellular location">
    <subcellularLocation>
        <location evidence="1">Nucleus</location>
    </subcellularLocation>
    <subcellularLocation>
        <location evidence="1">Chromosome</location>
        <location evidence="1">Telomere</location>
    </subcellularLocation>
</comment>
<dbReference type="OrthoDB" id="289721at2759"/>
<dbReference type="GO" id="GO:0000333">
    <property type="term" value="C:telomerase catalytic core complex"/>
    <property type="evidence" value="ECO:0007669"/>
    <property type="project" value="TreeGrafter"/>
</dbReference>
<dbReference type="GO" id="GO:0007004">
    <property type="term" value="P:telomere maintenance via telomerase"/>
    <property type="evidence" value="ECO:0007669"/>
    <property type="project" value="TreeGrafter"/>
</dbReference>
<comment type="function">
    <text evidence="1">Telomerase is a ribonucleoprotein enzyme essential for the replication of chromosome termini in most eukaryotes. It elongates telomeres. It is a reverse transcriptase that adds simple sequence repeats to chromosome ends by copying a template sequence within the RNA component of the enzyme.</text>
</comment>
<evidence type="ECO:0000313" key="4">
    <source>
        <dbReference type="Proteomes" id="UP000237246"/>
    </source>
</evidence>
<dbReference type="GO" id="GO:0046872">
    <property type="term" value="F:metal ion binding"/>
    <property type="evidence" value="ECO:0007669"/>
    <property type="project" value="UniProtKB-KW"/>
</dbReference>
<protein>
    <recommendedName>
        <fullName evidence="1">Telomerase reverse transcriptase</fullName>
        <ecNumber evidence="1">2.7.7.49</ecNumber>
    </recommendedName>
    <alternativeName>
        <fullName evidence="1">Telomerase catalytic subunit</fullName>
    </alternativeName>
</protein>
<comment type="similarity">
    <text evidence="1">Belongs to the reverse transcriptase family. Telomerase subfamily.</text>
</comment>
<dbReference type="GO" id="GO:0000781">
    <property type="term" value="C:chromosome, telomeric region"/>
    <property type="evidence" value="ECO:0007669"/>
    <property type="project" value="UniProtKB-SubCell"/>
</dbReference>
<dbReference type="GO" id="GO:0042162">
    <property type="term" value="F:telomeric DNA binding"/>
    <property type="evidence" value="ECO:0007669"/>
    <property type="project" value="TreeGrafter"/>
</dbReference>
<evidence type="ECO:0000313" key="3">
    <source>
        <dbReference type="EMBL" id="POI27277.1"/>
    </source>
</evidence>
<dbReference type="EMBL" id="PPHD01024542">
    <property type="protein sequence ID" value="POI27277.1"/>
    <property type="molecule type" value="Genomic_DNA"/>
</dbReference>
<dbReference type="InterPro" id="IPR003545">
    <property type="entry name" value="Telomerase_RT"/>
</dbReference>
<comment type="catalytic activity">
    <reaction evidence="1">
        <text>DNA(n) + a 2'-deoxyribonucleoside 5'-triphosphate = DNA(n+1) + diphosphate</text>
        <dbReference type="Rhea" id="RHEA:22508"/>
        <dbReference type="Rhea" id="RHEA-COMP:17339"/>
        <dbReference type="Rhea" id="RHEA-COMP:17340"/>
        <dbReference type="ChEBI" id="CHEBI:33019"/>
        <dbReference type="ChEBI" id="CHEBI:61560"/>
        <dbReference type="ChEBI" id="CHEBI:173112"/>
        <dbReference type="EC" id="2.7.7.49"/>
    </reaction>
</comment>
<dbReference type="PANTHER" id="PTHR12066">
    <property type="entry name" value="TELOMERASE REVERSE TRANSCRIPTASE"/>
    <property type="match status" value="1"/>
</dbReference>
<sequence>MMHPVSKYVLLLGIMVFHDNNIQNDEPQMTRQCLTFNENSSTLFTFFLQMLHNNILEIGHRYYIQCSGIPQGSILSTLLCSLCYGDMENKLLCGIQKDGSFAESLYGENSAFSLTVRNTASFLPPCELIAR</sequence>
<dbReference type="Proteomes" id="UP000237246">
    <property type="component" value="Unassembled WGS sequence"/>
</dbReference>
<keyword evidence="1" id="KW-0479">Metal-binding</keyword>
<evidence type="ECO:0000259" key="2">
    <source>
        <dbReference type="PROSITE" id="PS50878"/>
    </source>
</evidence>
<dbReference type="GO" id="GO:0003720">
    <property type="term" value="F:telomerase activity"/>
    <property type="evidence" value="ECO:0007669"/>
    <property type="project" value="InterPro"/>
</dbReference>
<keyword evidence="1" id="KW-0158">Chromosome</keyword>
<dbReference type="AlphaFoldDB" id="A0A2P4ST38"/>
<feature type="domain" description="Reverse transcriptase" evidence="2">
    <location>
        <begin position="1"/>
        <end position="131"/>
    </location>
</feature>
<dbReference type="PANTHER" id="PTHR12066:SF0">
    <property type="entry name" value="TELOMERASE REVERSE TRANSCRIPTASE"/>
    <property type="match status" value="1"/>
</dbReference>
<proteinExistence type="inferred from homology"/>
<evidence type="ECO:0000256" key="1">
    <source>
        <dbReference type="RuleBase" id="RU365061"/>
    </source>
</evidence>
<comment type="caution">
    <text evidence="3">The sequence shown here is derived from an EMBL/GenBank/DDBJ whole genome shotgun (WGS) entry which is preliminary data.</text>
</comment>
<keyword evidence="1" id="KW-0779">Telomere</keyword>
<organism evidence="3 4">
    <name type="scientific">Bambusicola thoracicus</name>
    <name type="common">Chinese bamboo-partridge</name>
    <name type="synonym">Perdix thoracica</name>
    <dbReference type="NCBI Taxonomy" id="9083"/>
    <lineage>
        <taxon>Eukaryota</taxon>
        <taxon>Metazoa</taxon>
        <taxon>Chordata</taxon>
        <taxon>Craniata</taxon>
        <taxon>Vertebrata</taxon>
        <taxon>Euteleostomi</taxon>
        <taxon>Archelosauria</taxon>
        <taxon>Archosauria</taxon>
        <taxon>Dinosauria</taxon>
        <taxon>Saurischia</taxon>
        <taxon>Theropoda</taxon>
        <taxon>Coelurosauria</taxon>
        <taxon>Aves</taxon>
        <taxon>Neognathae</taxon>
        <taxon>Galloanserae</taxon>
        <taxon>Galliformes</taxon>
        <taxon>Phasianidae</taxon>
        <taxon>Perdicinae</taxon>
        <taxon>Bambusicola</taxon>
    </lineage>
</organism>
<dbReference type="PROSITE" id="PS50878">
    <property type="entry name" value="RT_POL"/>
    <property type="match status" value="1"/>
</dbReference>
<keyword evidence="1" id="KW-0460">Magnesium</keyword>
<dbReference type="GO" id="GO:0070034">
    <property type="term" value="F:telomerase RNA binding"/>
    <property type="evidence" value="ECO:0007669"/>
    <property type="project" value="TreeGrafter"/>
</dbReference>
<keyword evidence="1" id="KW-0539">Nucleus</keyword>